<keyword evidence="6" id="KW-0560">Oxidoreductase</keyword>
<dbReference type="RefSeq" id="WP_115235339.1">
    <property type="nucleotide sequence ID" value="NZ_UGIF01000002.1"/>
</dbReference>
<keyword evidence="2" id="KW-0479">Metal-binding</keyword>
<evidence type="ECO:0000313" key="7">
    <source>
        <dbReference type="Proteomes" id="UP000254070"/>
    </source>
</evidence>
<evidence type="ECO:0000313" key="6">
    <source>
        <dbReference type="EMBL" id="STP29611.1"/>
    </source>
</evidence>
<dbReference type="InterPro" id="IPR058240">
    <property type="entry name" value="rSAM_sf"/>
</dbReference>
<evidence type="ECO:0000256" key="3">
    <source>
        <dbReference type="ARBA" id="ARBA00023004"/>
    </source>
</evidence>
<evidence type="ECO:0000259" key="5">
    <source>
        <dbReference type="PROSITE" id="PS51918"/>
    </source>
</evidence>
<sequence>MSNIAKGPISISFDITNRCNLSCLHCYNNSGDGDFSTELSDIEVLDVINQIIEVKPFSVCICGGETLVRKDLVLKIVGKLNAANIKSSMVTNGMYLNDDFTKLLKERGINNVQISLDGKRVAHNRLRNNEKAYEGAIRGLKLLKKYGILSGIAFSPTKWNISDFVNVYSIAEDMNVNEVRLQDLMPVGRAEKNTYILPTEKDYRDLKRIYNQKKLEFLNGETSVALEWGDPIDHLIVFKNHFGSK</sequence>
<keyword evidence="3" id="KW-0408">Iron</keyword>
<dbReference type="SMART" id="SM00729">
    <property type="entry name" value="Elp3"/>
    <property type="match status" value="1"/>
</dbReference>
<name>A0A377KMI9_9ENTE</name>
<dbReference type="GO" id="GO:0016491">
    <property type="term" value="F:oxidoreductase activity"/>
    <property type="evidence" value="ECO:0007669"/>
    <property type="project" value="UniProtKB-KW"/>
</dbReference>
<reference evidence="6 7" key="1">
    <citation type="submission" date="2018-06" db="EMBL/GenBank/DDBJ databases">
        <authorList>
            <consortium name="Pathogen Informatics"/>
            <person name="Doyle S."/>
        </authorList>
    </citation>
    <scope>NUCLEOTIDE SEQUENCE [LARGE SCALE GENOMIC DNA]</scope>
    <source>
        <strain evidence="6 7">NCTC8129</strain>
    </source>
</reference>
<proteinExistence type="predicted"/>
<dbReference type="Pfam" id="PF04055">
    <property type="entry name" value="Radical_SAM"/>
    <property type="match status" value="1"/>
</dbReference>
<keyword evidence="1" id="KW-0949">S-adenosyl-L-methionine</keyword>
<gene>
    <name evidence="6" type="primary">atsB</name>
    <name evidence="6" type="ORF">NCTC8129_01817</name>
</gene>
<protein>
    <submittedName>
        <fullName evidence="6">Radical SAM additional 4Fe4S-binding SPASM domain-containing protein</fullName>
        <ecNumber evidence="6">1.1.99.-</ecNumber>
    </submittedName>
</protein>
<dbReference type="InterPro" id="IPR006638">
    <property type="entry name" value="Elp3/MiaA/NifB-like_rSAM"/>
</dbReference>
<dbReference type="PROSITE" id="PS51918">
    <property type="entry name" value="RADICAL_SAM"/>
    <property type="match status" value="1"/>
</dbReference>
<organism evidence="6 7">
    <name type="scientific">Enterococcus durans</name>
    <dbReference type="NCBI Taxonomy" id="53345"/>
    <lineage>
        <taxon>Bacteria</taxon>
        <taxon>Bacillati</taxon>
        <taxon>Bacillota</taxon>
        <taxon>Bacilli</taxon>
        <taxon>Lactobacillales</taxon>
        <taxon>Enterococcaceae</taxon>
        <taxon>Enterococcus</taxon>
    </lineage>
</organism>
<dbReference type="Gene3D" id="3.20.20.70">
    <property type="entry name" value="Aldolase class I"/>
    <property type="match status" value="1"/>
</dbReference>
<dbReference type="EMBL" id="UGIF01000002">
    <property type="protein sequence ID" value="STP29611.1"/>
    <property type="molecule type" value="Genomic_DNA"/>
</dbReference>
<dbReference type="Proteomes" id="UP000254070">
    <property type="component" value="Unassembled WGS sequence"/>
</dbReference>
<dbReference type="PANTHER" id="PTHR11228:SF7">
    <property type="entry name" value="PQQA PEPTIDE CYCLASE"/>
    <property type="match status" value="1"/>
</dbReference>
<accession>A0A377KMI9</accession>
<dbReference type="SFLD" id="SFLDG01386">
    <property type="entry name" value="main_SPASM_domain-containing"/>
    <property type="match status" value="1"/>
</dbReference>
<dbReference type="AlphaFoldDB" id="A0A377KMI9"/>
<dbReference type="EC" id="1.1.99.-" evidence="6"/>
<dbReference type="PANTHER" id="PTHR11228">
    <property type="entry name" value="RADICAL SAM DOMAIN PROTEIN"/>
    <property type="match status" value="1"/>
</dbReference>
<dbReference type="SUPFAM" id="SSF102114">
    <property type="entry name" value="Radical SAM enzymes"/>
    <property type="match status" value="1"/>
</dbReference>
<dbReference type="InterPro" id="IPR050377">
    <property type="entry name" value="Radical_SAM_PqqE_MftC-like"/>
</dbReference>
<feature type="domain" description="Radical SAM core" evidence="5">
    <location>
        <begin position="5"/>
        <end position="221"/>
    </location>
</feature>
<evidence type="ECO:0000256" key="4">
    <source>
        <dbReference type="ARBA" id="ARBA00023014"/>
    </source>
</evidence>
<evidence type="ECO:0000256" key="1">
    <source>
        <dbReference type="ARBA" id="ARBA00022691"/>
    </source>
</evidence>
<dbReference type="CDD" id="cd01335">
    <property type="entry name" value="Radical_SAM"/>
    <property type="match status" value="1"/>
</dbReference>
<dbReference type="InterPro" id="IPR013785">
    <property type="entry name" value="Aldolase_TIM"/>
</dbReference>
<dbReference type="GO" id="GO:0046872">
    <property type="term" value="F:metal ion binding"/>
    <property type="evidence" value="ECO:0007669"/>
    <property type="project" value="UniProtKB-KW"/>
</dbReference>
<dbReference type="SFLD" id="SFLDG01067">
    <property type="entry name" value="SPASM/twitch_domain_containing"/>
    <property type="match status" value="1"/>
</dbReference>
<keyword evidence="4" id="KW-0411">Iron-sulfur</keyword>
<dbReference type="SFLD" id="SFLDS00029">
    <property type="entry name" value="Radical_SAM"/>
    <property type="match status" value="1"/>
</dbReference>
<dbReference type="GO" id="GO:0051536">
    <property type="term" value="F:iron-sulfur cluster binding"/>
    <property type="evidence" value="ECO:0007669"/>
    <property type="project" value="UniProtKB-KW"/>
</dbReference>
<evidence type="ECO:0000256" key="2">
    <source>
        <dbReference type="ARBA" id="ARBA00022723"/>
    </source>
</evidence>
<dbReference type="InterPro" id="IPR007197">
    <property type="entry name" value="rSAM"/>
</dbReference>